<reference evidence="1" key="1">
    <citation type="submission" date="2023-03" db="EMBL/GenBank/DDBJ databases">
        <title>Massive genome expansion in bonnet fungi (Mycena s.s.) driven by repeated elements and novel gene families across ecological guilds.</title>
        <authorList>
            <consortium name="Lawrence Berkeley National Laboratory"/>
            <person name="Harder C.B."/>
            <person name="Miyauchi S."/>
            <person name="Viragh M."/>
            <person name="Kuo A."/>
            <person name="Thoen E."/>
            <person name="Andreopoulos B."/>
            <person name="Lu D."/>
            <person name="Skrede I."/>
            <person name="Drula E."/>
            <person name="Henrissat B."/>
            <person name="Morin E."/>
            <person name="Kohler A."/>
            <person name="Barry K."/>
            <person name="LaButti K."/>
            <person name="Morin E."/>
            <person name="Salamov A."/>
            <person name="Lipzen A."/>
            <person name="Mereny Z."/>
            <person name="Hegedus B."/>
            <person name="Baldrian P."/>
            <person name="Stursova M."/>
            <person name="Weitz H."/>
            <person name="Taylor A."/>
            <person name="Grigoriev I.V."/>
            <person name="Nagy L.G."/>
            <person name="Martin F."/>
            <person name="Kauserud H."/>
        </authorList>
    </citation>
    <scope>NUCLEOTIDE SEQUENCE</scope>
    <source>
        <strain evidence="1">9284</strain>
    </source>
</reference>
<dbReference type="InterPro" id="IPR011990">
    <property type="entry name" value="TPR-like_helical_dom_sf"/>
</dbReference>
<dbReference type="EMBL" id="JARKIF010000002">
    <property type="protein sequence ID" value="KAJ7646845.1"/>
    <property type="molecule type" value="Genomic_DNA"/>
</dbReference>
<comment type="caution">
    <text evidence="1">The sequence shown here is derived from an EMBL/GenBank/DDBJ whole genome shotgun (WGS) entry which is preliminary data.</text>
</comment>
<keyword evidence="2" id="KW-1185">Reference proteome</keyword>
<dbReference type="Gene3D" id="1.25.40.10">
    <property type="entry name" value="Tetratricopeptide repeat domain"/>
    <property type="match status" value="1"/>
</dbReference>
<protein>
    <submittedName>
        <fullName evidence="1">Uncharacterized protein</fullName>
    </submittedName>
</protein>
<dbReference type="SUPFAM" id="SSF48452">
    <property type="entry name" value="TPR-like"/>
    <property type="match status" value="1"/>
</dbReference>
<sequence length="261" mass="29125">MSSGIPLFRSFWLEQEVPTFLFEARLADETNPLSPSERAEALTQLARCQGLSSEFEKAHATLDSIPEAVRPAGSTASTRWLLEKGRVLRSSGKDSDPETKACFLAAYNEAAEDFFKVDAAHMLAILDPKETPEGTSAPETWTTLALKLTRASTNPNTQTWATSLLNNAGMDAMEAGRPQDALDMFIEARELRKLEFEKKPSEYNTRTYRMSRWSVARALRECGRNEEAYKIQCELSGEAESAFIRAELEALRHLLGIEKVA</sequence>
<organism evidence="1 2">
    <name type="scientific">Roridomyces roridus</name>
    <dbReference type="NCBI Taxonomy" id="1738132"/>
    <lineage>
        <taxon>Eukaryota</taxon>
        <taxon>Fungi</taxon>
        <taxon>Dikarya</taxon>
        <taxon>Basidiomycota</taxon>
        <taxon>Agaricomycotina</taxon>
        <taxon>Agaricomycetes</taxon>
        <taxon>Agaricomycetidae</taxon>
        <taxon>Agaricales</taxon>
        <taxon>Marasmiineae</taxon>
        <taxon>Mycenaceae</taxon>
        <taxon>Roridomyces</taxon>
    </lineage>
</organism>
<dbReference type="AlphaFoldDB" id="A0AAD7CEE2"/>
<gene>
    <name evidence="1" type="ORF">FB45DRAFT_182920</name>
</gene>
<proteinExistence type="predicted"/>
<evidence type="ECO:0000313" key="2">
    <source>
        <dbReference type="Proteomes" id="UP001221142"/>
    </source>
</evidence>
<evidence type="ECO:0000313" key="1">
    <source>
        <dbReference type="EMBL" id="KAJ7646845.1"/>
    </source>
</evidence>
<name>A0AAD7CEE2_9AGAR</name>
<accession>A0AAD7CEE2</accession>
<dbReference type="Proteomes" id="UP001221142">
    <property type="component" value="Unassembled WGS sequence"/>
</dbReference>